<dbReference type="EMBL" id="AHAT01020088">
    <property type="status" value="NOT_ANNOTATED_CDS"/>
    <property type="molecule type" value="Genomic_DNA"/>
</dbReference>
<dbReference type="CTD" id="80067"/>
<proteinExistence type="predicted"/>
<dbReference type="Proteomes" id="UP000018468">
    <property type="component" value="Linkage group LG12"/>
</dbReference>
<dbReference type="OMA" id="IQEMNCC"/>
<dbReference type="Bgee" id="ENSLOCG00000007739">
    <property type="expression patterns" value="Expressed in intestine and 13 other cell types or tissues"/>
</dbReference>
<dbReference type="InterPro" id="IPR011047">
    <property type="entry name" value="Quinoprotein_ADH-like_sf"/>
</dbReference>
<keyword evidence="3" id="KW-1185">Reference proteome</keyword>
<feature type="region of interest" description="Disordered" evidence="1">
    <location>
        <begin position="1"/>
        <end position="22"/>
    </location>
</feature>
<dbReference type="PANTHER" id="PTHR14815:SF2">
    <property type="entry name" value="DDB1- AND CUL4-ASSOCIATED FACTOR 17"/>
    <property type="match status" value="1"/>
</dbReference>
<reference evidence="2" key="2">
    <citation type="submission" date="2025-08" db="UniProtKB">
        <authorList>
            <consortium name="Ensembl"/>
        </authorList>
    </citation>
    <scope>IDENTIFICATION</scope>
</reference>
<evidence type="ECO:0000313" key="3">
    <source>
        <dbReference type="Proteomes" id="UP000018468"/>
    </source>
</evidence>
<dbReference type="RefSeq" id="XP_006636656.1">
    <property type="nucleotide sequence ID" value="XM_006636593.3"/>
</dbReference>
<dbReference type="SUPFAM" id="SSF50998">
    <property type="entry name" value="Quinoprotein alcohol dehydrogenase-like"/>
    <property type="match status" value="1"/>
</dbReference>
<dbReference type="PANTHER" id="PTHR14815">
    <property type="entry name" value="DDB1- AND CUL4-ASSOCIATED FACTOR 17"/>
    <property type="match status" value="1"/>
</dbReference>
<dbReference type="GeneTree" id="ENSGT00390000012728"/>
<sequence>MASCSTQNEVPTQNSYKHYSPRTATTPKWRNAHFYLSSRSIGLFSRDAGTLYRKNMRMLRHILLQDTTNFTNVWRKHSKGPIDYEHGKIYFENYRSCYSSIPPKPQCLYELPNCSKSQKIEDALICQCPLDRTLPSPSDRNPCLLALNASNWLYCYSAMTGEQLEKVYLSPRYKFRYLCWDVPQETLCIKSVQNKQTSIARQTGPGQDTLMCLAVFRVLPLELLGMLEISRRVFGNNVVDVMLSQGILAISHSTGMVKLYSFENIVEKFMIKKLTLGEKCEWNGIQGSVGESPLGIPFNIQITDSPTLMFEVSCLESGFQIGGHPWHYIYTPRSKKHKGTYHICSLKDGQLAKNGIQDMNCCSLESDWIYFHPGDSGRIIHVGPSKVNVLKIAETQENLLQFEVIQEYSIEAHRENKADSLVTVTASGRTVRRRLHQLDDDPEQETFQCVEYEDELDLLAVVSVTQTESEGKAHVGIYDNWSGVLMKSVPLVESWDVTYGHQFFFDCDTIIHIEQEKNHKFCCHVYKMTRCQEDNE</sequence>
<accession>W5MLY5</accession>
<protein>
    <submittedName>
        <fullName evidence="2">Ddb1 and cul4 associated factor 17</fullName>
    </submittedName>
</protein>
<dbReference type="eggNOG" id="ENOG502QQ41">
    <property type="taxonomic scope" value="Eukaryota"/>
</dbReference>
<dbReference type="InterPro" id="IPR031620">
    <property type="entry name" value="DCAF17"/>
</dbReference>
<dbReference type="RefSeq" id="XP_015214453.1">
    <property type="nucleotide sequence ID" value="XM_015358967.2"/>
</dbReference>
<dbReference type="AlphaFoldDB" id="W5MLY5"/>
<dbReference type="GO" id="GO:0016567">
    <property type="term" value="P:protein ubiquitination"/>
    <property type="evidence" value="ECO:0007669"/>
    <property type="project" value="InterPro"/>
</dbReference>
<dbReference type="GeneID" id="102688922"/>
<dbReference type="HOGENOM" id="CLU_604033_0_0_1"/>
<dbReference type="STRING" id="7918.ENSLOCP00000009394"/>
<evidence type="ECO:0000313" key="2">
    <source>
        <dbReference type="Ensembl" id="ENSLOCP00000009394.1"/>
    </source>
</evidence>
<reference evidence="2" key="3">
    <citation type="submission" date="2025-09" db="UniProtKB">
        <authorList>
            <consortium name="Ensembl"/>
        </authorList>
    </citation>
    <scope>IDENTIFICATION</scope>
</reference>
<reference evidence="3" key="1">
    <citation type="submission" date="2011-12" db="EMBL/GenBank/DDBJ databases">
        <title>The Draft Genome of Lepisosteus oculatus.</title>
        <authorList>
            <consortium name="The Broad Institute Genome Assembly &amp; Analysis Group"/>
            <consortium name="Computational R&amp;D Group"/>
            <consortium name="and Sequencing Platform"/>
            <person name="Di Palma F."/>
            <person name="Alfoldi J."/>
            <person name="Johnson J."/>
            <person name="Berlin A."/>
            <person name="Gnerre S."/>
            <person name="Jaffe D."/>
            <person name="MacCallum I."/>
            <person name="Young S."/>
            <person name="Walker B.J."/>
            <person name="Lander E.S."/>
            <person name="Lindblad-Toh K."/>
        </authorList>
    </citation>
    <scope>NUCLEOTIDE SEQUENCE [LARGE SCALE GENOMIC DNA]</scope>
</reference>
<dbReference type="OrthoDB" id="9971789at2759"/>
<name>W5MLY5_LEPOC</name>
<organism evidence="2 3">
    <name type="scientific">Lepisosteus oculatus</name>
    <name type="common">Spotted gar</name>
    <dbReference type="NCBI Taxonomy" id="7918"/>
    <lineage>
        <taxon>Eukaryota</taxon>
        <taxon>Metazoa</taxon>
        <taxon>Chordata</taxon>
        <taxon>Craniata</taxon>
        <taxon>Vertebrata</taxon>
        <taxon>Euteleostomi</taxon>
        <taxon>Actinopterygii</taxon>
        <taxon>Neopterygii</taxon>
        <taxon>Holostei</taxon>
        <taxon>Semionotiformes</taxon>
        <taxon>Lepisosteidae</taxon>
        <taxon>Lepisosteus</taxon>
    </lineage>
</organism>
<dbReference type="Pfam" id="PF15802">
    <property type="entry name" value="DCAF17"/>
    <property type="match status" value="1"/>
</dbReference>
<dbReference type="InParanoid" id="W5MLY5"/>
<dbReference type="FunCoup" id="W5MLY5">
    <property type="interactions" value="749"/>
</dbReference>
<dbReference type="GO" id="GO:0080008">
    <property type="term" value="C:Cul4-RING E3 ubiquitin ligase complex"/>
    <property type="evidence" value="ECO:0000318"/>
    <property type="project" value="GO_Central"/>
</dbReference>
<dbReference type="RefSeq" id="XP_015214454.1">
    <property type="nucleotide sequence ID" value="XM_015358968.2"/>
</dbReference>
<dbReference type="Ensembl" id="ENSLOCT00000009405.1">
    <property type="protein sequence ID" value="ENSLOCP00000009394.1"/>
    <property type="gene ID" value="ENSLOCG00000007739.1"/>
</dbReference>
<dbReference type="KEGG" id="loc:102688922"/>
<evidence type="ECO:0000256" key="1">
    <source>
        <dbReference type="SAM" id="MobiDB-lite"/>
    </source>
</evidence>